<sequence>MYLLVGFWGLLLAICKVHGEEPNVVSGGSASFNRNLAVGYNPYYTSEKAQVPILSYSSNQGIDGSYSFSYSTGDGKQAQETGYLKDAFIDNTGAPQGTHVKEGSYAYISPEGTPIEVSYIADENGFRPAGIHISSDGRGISPAPLLDGVTGSKIHDPRYNLYDPYNRNRINGQYNTFKPYDTRYPNQPRYNIYNPYRPALMHLRVKVKFIIFVLAASAVAADVSSIQPFFYQQQQQQQQQLYTTEPIPIIRQEHIINSDGSYKWNYETGNGISAEEAGYTKNLGIPDQEAQIAQGQYKYTAPDGQVIQLQYVADENGFQPQGAHLPTPPPIPVEIQKALDHLATLPPQIPEQNQYKLV</sequence>
<dbReference type="PRINTS" id="PR00947">
    <property type="entry name" value="CUTICLE"/>
</dbReference>
<reference evidence="6" key="1">
    <citation type="submission" date="2025-08" db="UniProtKB">
        <authorList>
            <consortium name="RefSeq"/>
        </authorList>
    </citation>
    <scope>IDENTIFICATION</scope>
    <source>
        <tissue evidence="6">Whole body</tissue>
    </source>
</reference>
<dbReference type="GO" id="GO:0062129">
    <property type="term" value="C:chitin-based extracellular matrix"/>
    <property type="evidence" value="ECO:0007669"/>
    <property type="project" value="TreeGrafter"/>
</dbReference>
<keyword evidence="1 3" id="KW-0193">Cuticle</keyword>
<evidence type="ECO:0000256" key="2">
    <source>
        <dbReference type="ARBA" id="ARBA00022729"/>
    </source>
</evidence>
<dbReference type="InterPro" id="IPR050468">
    <property type="entry name" value="Cuticle_Struct_Prot"/>
</dbReference>
<dbReference type="AlphaFoldDB" id="A0A8B8HP17"/>
<keyword evidence="2 4" id="KW-0732">Signal</keyword>
<evidence type="ECO:0000313" key="5">
    <source>
        <dbReference type="Proteomes" id="UP001652626"/>
    </source>
</evidence>
<dbReference type="RefSeq" id="XP_026486357.2">
    <property type="nucleotide sequence ID" value="XM_026630572.2"/>
</dbReference>
<dbReference type="InterPro" id="IPR031311">
    <property type="entry name" value="CHIT_BIND_RR_consensus"/>
</dbReference>
<feature type="chain" id="PRO_5046411342" evidence="4">
    <location>
        <begin position="20"/>
        <end position="358"/>
    </location>
</feature>
<gene>
    <name evidence="6" type="primary">LOC113393595</name>
</gene>
<evidence type="ECO:0000313" key="6">
    <source>
        <dbReference type="RefSeq" id="XP_026486357.2"/>
    </source>
</evidence>
<protein>
    <submittedName>
        <fullName evidence="6">Uncharacterized protein LOC113393595</fullName>
    </submittedName>
</protein>
<evidence type="ECO:0000256" key="3">
    <source>
        <dbReference type="PROSITE-ProRule" id="PRU00497"/>
    </source>
</evidence>
<dbReference type="OrthoDB" id="6372059at2759"/>
<dbReference type="Pfam" id="PF00379">
    <property type="entry name" value="Chitin_bind_4"/>
    <property type="match status" value="2"/>
</dbReference>
<dbReference type="PANTHER" id="PTHR10380">
    <property type="entry name" value="CUTICLE PROTEIN"/>
    <property type="match status" value="1"/>
</dbReference>
<organism evidence="5 6">
    <name type="scientific">Vanessa tameamea</name>
    <name type="common">Kamehameha butterfly</name>
    <dbReference type="NCBI Taxonomy" id="334116"/>
    <lineage>
        <taxon>Eukaryota</taxon>
        <taxon>Metazoa</taxon>
        <taxon>Ecdysozoa</taxon>
        <taxon>Arthropoda</taxon>
        <taxon>Hexapoda</taxon>
        <taxon>Insecta</taxon>
        <taxon>Pterygota</taxon>
        <taxon>Neoptera</taxon>
        <taxon>Endopterygota</taxon>
        <taxon>Lepidoptera</taxon>
        <taxon>Glossata</taxon>
        <taxon>Ditrysia</taxon>
        <taxon>Papilionoidea</taxon>
        <taxon>Nymphalidae</taxon>
        <taxon>Nymphalinae</taxon>
        <taxon>Vanessa</taxon>
    </lineage>
</organism>
<proteinExistence type="predicted"/>
<feature type="signal peptide" evidence="4">
    <location>
        <begin position="1"/>
        <end position="19"/>
    </location>
</feature>
<dbReference type="OMA" id="PIIRQEH"/>
<keyword evidence="5" id="KW-1185">Reference proteome</keyword>
<evidence type="ECO:0000256" key="4">
    <source>
        <dbReference type="SAM" id="SignalP"/>
    </source>
</evidence>
<dbReference type="Proteomes" id="UP001652626">
    <property type="component" value="Chromosome 6"/>
</dbReference>
<dbReference type="PROSITE" id="PS00233">
    <property type="entry name" value="CHIT_BIND_RR_1"/>
    <property type="match status" value="2"/>
</dbReference>
<dbReference type="GeneID" id="113393595"/>
<name>A0A8B8HP17_VANTA</name>
<dbReference type="GO" id="GO:0008010">
    <property type="term" value="F:structural constituent of chitin-based larval cuticle"/>
    <property type="evidence" value="ECO:0007669"/>
    <property type="project" value="TreeGrafter"/>
</dbReference>
<evidence type="ECO:0000256" key="1">
    <source>
        <dbReference type="ARBA" id="ARBA00022460"/>
    </source>
</evidence>
<dbReference type="PROSITE" id="PS51155">
    <property type="entry name" value="CHIT_BIND_RR_2"/>
    <property type="match status" value="2"/>
</dbReference>
<dbReference type="InterPro" id="IPR000618">
    <property type="entry name" value="Insect_cuticle"/>
</dbReference>
<dbReference type="PANTHER" id="PTHR10380:SF241">
    <property type="entry name" value="CUTICULAR PROTEIN 47EG-RELATED"/>
    <property type="match status" value="1"/>
</dbReference>
<accession>A0A8B8HP17</accession>